<accession>A0A9W7C602</accession>
<reference evidence="9" key="1">
    <citation type="journal article" date="2023" name="Commun. Biol.">
        <title>Genome analysis of Parmales, the sister group of diatoms, reveals the evolutionary specialization of diatoms from phago-mixotrophs to photoautotrophs.</title>
        <authorList>
            <person name="Ban H."/>
            <person name="Sato S."/>
            <person name="Yoshikawa S."/>
            <person name="Yamada K."/>
            <person name="Nakamura Y."/>
            <person name="Ichinomiya M."/>
            <person name="Sato N."/>
            <person name="Blanc-Mathieu R."/>
            <person name="Endo H."/>
            <person name="Kuwata A."/>
            <person name="Ogata H."/>
        </authorList>
    </citation>
    <scope>NUCLEOTIDE SEQUENCE [LARGE SCALE GENOMIC DNA]</scope>
    <source>
        <strain evidence="9">NIES 3699</strain>
    </source>
</reference>
<evidence type="ECO:0000256" key="1">
    <source>
        <dbReference type="ARBA" id="ARBA00022723"/>
    </source>
</evidence>
<dbReference type="SMART" id="SM00356">
    <property type="entry name" value="ZnF_C3H1"/>
    <property type="match status" value="3"/>
</dbReference>
<feature type="coiled-coil region" evidence="5">
    <location>
        <begin position="215"/>
        <end position="242"/>
    </location>
</feature>
<evidence type="ECO:0000256" key="6">
    <source>
        <dbReference type="SAM" id="MobiDB-lite"/>
    </source>
</evidence>
<feature type="zinc finger region" description="C3H1-type" evidence="4">
    <location>
        <begin position="142"/>
        <end position="169"/>
    </location>
</feature>
<feature type="domain" description="C3H1-type" evidence="7">
    <location>
        <begin position="176"/>
        <end position="204"/>
    </location>
</feature>
<feature type="domain" description="C3H1-type" evidence="7">
    <location>
        <begin position="142"/>
        <end position="169"/>
    </location>
</feature>
<evidence type="ECO:0000259" key="7">
    <source>
        <dbReference type="PROSITE" id="PS50103"/>
    </source>
</evidence>
<feature type="region of interest" description="Disordered" evidence="6">
    <location>
        <begin position="262"/>
        <end position="288"/>
    </location>
</feature>
<evidence type="ECO:0000256" key="2">
    <source>
        <dbReference type="ARBA" id="ARBA00022771"/>
    </source>
</evidence>
<keyword evidence="5" id="KW-0175">Coiled coil</keyword>
<dbReference type="Pfam" id="PF00642">
    <property type="entry name" value="zf-CCCH"/>
    <property type="match status" value="2"/>
</dbReference>
<dbReference type="PROSITE" id="PS50103">
    <property type="entry name" value="ZF_C3H1"/>
    <property type="match status" value="3"/>
</dbReference>
<organism evidence="8 9">
    <name type="scientific">Triparma verrucosa</name>
    <dbReference type="NCBI Taxonomy" id="1606542"/>
    <lineage>
        <taxon>Eukaryota</taxon>
        <taxon>Sar</taxon>
        <taxon>Stramenopiles</taxon>
        <taxon>Ochrophyta</taxon>
        <taxon>Bolidophyceae</taxon>
        <taxon>Parmales</taxon>
        <taxon>Triparmaceae</taxon>
        <taxon>Triparma</taxon>
    </lineage>
</organism>
<keyword evidence="2 4" id="KW-0863">Zinc-finger</keyword>
<name>A0A9W7C602_9STRA</name>
<protein>
    <recommendedName>
        <fullName evidence="7">C3H1-type domain-containing protein</fullName>
    </recommendedName>
</protein>
<keyword evidence="1 4" id="KW-0479">Metal-binding</keyword>
<feature type="domain" description="C3H1-type" evidence="7">
    <location>
        <begin position="230"/>
        <end position="258"/>
    </location>
</feature>
<feature type="compositionally biased region" description="Gly residues" evidence="6">
    <location>
        <begin position="274"/>
        <end position="284"/>
    </location>
</feature>
<dbReference type="Proteomes" id="UP001165160">
    <property type="component" value="Unassembled WGS sequence"/>
</dbReference>
<evidence type="ECO:0000313" key="8">
    <source>
        <dbReference type="EMBL" id="GMH98665.1"/>
    </source>
</evidence>
<dbReference type="Gene3D" id="4.10.1000.10">
    <property type="entry name" value="Zinc finger, CCCH-type"/>
    <property type="match status" value="1"/>
</dbReference>
<evidence type="ECO:0000256" key="3">
    <source>
        <dbReference type="ARBA" id="ARBA00022833"/>
    </source>
</evidence>
<dbReference type="Gene3D" id="3.30.1370.210">
    <property type="match status" value="1"/>
</dbReference>
<gene>
    <name evidence="8" type="ORF">TrVE_jg442</name>
</gene>
<dbReference type="GO" id="GO:0008270">
    <property type="term" value="F:zinc ion binding"/>
    <property type="evidence" value="ECO:0007669"/>
    <property type="project" value="UniProtKB-KW"/>
</dbReference>
<dbReference type="InterPro" id="IPR012677">
    <property type="entry name" value="Nucleotide-bd_a/b_plait_sf"/>
</dbReference>
<dbReference type="InterPro" id="IPR036855">
    <property type="entry name" value="Znf_CCCH_sf"/>
</dbReference>
<dbReference type="InterPro" id="IPR000571">
    <property type="entry name" value="Znf_CCCH"/>
</dbReference>
<sequence length="371" mass="40623">MSNVCPPADGPGISLASSDPERVFHNYSATDDRKVFCSRVPPKFDNEKLKSLLETQFSVTVEEVALQEDEEEKDEPSAPRSAEVGEWAKKKNKLPEKPHLGYGFVLLSSEEDAQILLDAGSCKAGKKHTVVMRPIQRTSGDNVGSNVCYLWSKGRCTHGEMCKFVHEGEGACLEKGDGKKKCFDWMKLGKCKKGDACQFKHDEADRGSKMKKRKLGEAEEGAEGAKAKLSNAEKDCNNWKSKGKCRKGDKCPYKHDPEVQRKALAKKKKKQAAAGGGDGSGGGEMLPPENDSSCTCIKFENYTMEDVKRSKVEKVLKEAQCPKPKRVKVADDGASFTCSFGNVEKATDAMIIMNNFKDLFGGAAVALTYVA</sequence>
<comment type="caution">
    <text evidence="8">The sequence shown here is derived from an EMBL/GenBank/DDBJ whole genome shotgun (WGS) entry which is preliminary data.</text>
</comment>
<evidence type="ECO:0000313" key="9">
    <source>
        <dbReference type="Proteomes" id="UP001165160"/>
    </source>
</evidence>
<keyword evidence="9" id="KW-1185">Reference proteome</keyword>
<feature type="zinc finger region" description="C3H1-type" evidence="4">
    <location>
        <begin position="176"/>
        <end position="204"/>
    </location>
</feature>
<dbReference type="Gene3D" id="3.30.70.330">
    <property type="match status" value="1"/>
</dbReference>
<keyword evidence="3 4" id="KW-0862">Zinc</keyword>
<evidence type="ECO:0000256" key="5">
    <source>
        <dbReference type="SAM" id="Coils"/>
    </source>
</evidence>
<dbReference type="EMBL" id="BRXX01000223">
    <property type="protein sequence ID" value="GMH98665.1"/>
    <property type="molecule type" value="Genomic_DNA"/>
</dbReference>
<feature type="region of interest" description="Disordered" evidence="6">
    <location>
        <begin position="66"/>
        <end position="90"/>
    </location>
</feature>
<proteinExistence type="predicted"/>
<dbReference type="AlphaFoldDB" id="A0A9W7C602"/>
<feature type="zinc finger region" description="C3H1-type" evidence="4">
    <location>
        <begin position="230"/>
        <end position="258"/>
    </location>
</feature>
<evidence type="ECO:0000256" key="4">
    <source>
        <dbReference type="PROSITE-ProRule" id="PRU00723"/>
    </source>
</evidence>
<dbReference type="SUPFAM" id="SSF90229">
    <property type="entry name" value="CCCH zinc finger"/>
    <property type="match status" value="2"/>
</dbReference>